<evidence type="ECO:0000313" key="2">
    <source>
        <dbReference type="Proteomes" id="UP000051010"/>
    </source>
</evidence>
<dbReference type="Gene3D" id="3.30.160.250">
    <property type="match status" value="1"/>
</dbReference>
<dbReference type="PATRIC" id="fig|1423786.4.peg.741"/>
<accession>A0A0R1Y263</accession>
<dbReference type="EMBL" id="AZFZ01000169">
    <property type="protein sequence ID" value="KRM36338.1"/>
    <property type="molecule type" value="Genomic_DNA"/>
</dbReference>
<proteinExistence type="predicted"/>
<organism evidence="1 2">
    <name type="scientific">Lentilactobacillus parafarraginis DSM 18390 = JCM 14109</name>
    <dbReference type="NCBI Taxonomy" id="1423786"/>
    <lineage>
        <taxon>Bacteria</taxon>
        <taxon>Bacillati</taxon>
        <taxon>Bacillota</taxon>
        <taxon>Bacilli</taxon>
        <taxon>Lactobacillales</taxon>
        <taxon>Lactobacillaceae</taxon>
        <taxon>Lentilactobacillus</taxon>
    </lineage>
</organism>
<name>A0A0R1Y263_9LACO</name>
<dbReference type="RefSeq" id="WP_054736739.1">
    <property type="nucleotide sequence ID" value="NZ_AZFZ01000169.1"/>
</dbReference>
<dbReference type="SUPFAM" id="SSF143100">
    <property type="entry name" value="TTHA1013/TTHA0281-like"/>
    <property type="match status" value="1"/>
</dbReference>
<dbReference type="Proteomes" id="UP000051010">
    <property type="component" value="Unassembled WGS sequence"/>
</dbReference>
<sequence length="145" mass="16402">MDIAYPALFYYDPSEATKYFVYFPDFKSSGTQGTDITDAMKMAADWLGIEAADDLDNGRQLPEPSNLNDVSLVNDDPFKQDSNFTLTYDPHQSFRSMVSVDLTKYLHNDQPVKKTLTIPKWADAMGKKKKVNFSKLLTEAISNTK</sequence>
<protein>
    <submittedName>
        <fullName evidence="1">Toxin-antitoxin system, antitoxin component, HicB family</fullName>
    </submittedName>
</protein>
<reference evidence="1 2" key="1">
    <citation type="journal article" date="2015" name="Genome Announc.">
        <title>Expanding the biotechnology potential of lactobacilli through comparative genomics of 213 strains and associated genera.</title>
        <authorList>
            <person name="Sun Z."/>
            <person name="Harris H.M."/>
            <person name="McCann A."/>
            <person name="Guo C."/>
            <person name="Argimon S."/>
            <person name="Zhang W."/>
            <person name="Yang X."/>
            <person name="Jeffery I.B."/>
            <person name="Cooney J.C."/>
            <person name="Kagawa T.F."/>
            <person name="Liu W."/>
            <person name="Song Y."/>
            <person name="Salvetti E."/>
            <person name="Wrobel A."/>
            <person name="Rasinkangas P."/>
            <person name="Parkhill J."/>
            <person name="Rea M.C."/>
            <person name="O'Sullivan O."/>
            <person name="Ritari J."/>
            <person name="Douillard F.P."/>
            <person name="Paul Ross R."/>
            <person name="Yang R."/>
            <person name="Briner A.E."/>
            <person name="Felis G.E."/>
            <person name="de Vos W.M."/>
            <person name="Barrangou R."/>
            <person name="Klaenhammer T.R."/>
            <person name="Caufield P.W."/>
            <person name="Cui Y."/>
            <person name="Zhang H."/>
            <person name="O'Toole P.W."/>
        </authorList>
    </citation>
    <scope>NUCLEOTIDE SEQUENCE [LARGE SCALE GENOMIC DNA]</scope>
    <source>
        <strain evidence="1 2">DSM 18390</strain>
    </source>
</reference>
<dbReference type="InterPro" id="IPR035069">
    <property type="entry name" value="TTHA1013/TTHA0281-like"/>
</dbReference>
<dbReference type="AlphaFoldDB" id="A0A0R1Y263"/>
<comment type="caution">
    <text evidence="1">The sequence shown here is derived from an EMBL/GenBank/DDBJ whole genome shotgun (WGS) entry which is preliminary data.</text>
</comment>
<gene>
    <name evidence="1" type="ORF">FD47_GL000705</name>
</gene>
<evidence type="ECO:0000313" key="1">
    <source>
        <dbReference type="EMBL" id="KRM36338.1"/>
    </source>
</evidence>